<protein>
    <recommendedName>
        <fullName evidence="3">3-oxo-5alpha-steroid 4-dehydrogenase (NADP(+))</fullName>
        <ecNumber evidence="3">1.3.1.22</ecNumber>
    </recommendedName>
</protein>
<keyword evidence="5" id="KW-0221">Differentiation</keyword>
<evidence type="ECO:0000256" key="10">
    <source>
        <dbReference type="ARBA" id="ARBA00049397"/>
    </source>
</evidence>
<evidence type="ECO:0000256" key="1">
    <source>
        <dbReference type="ARBA" id="ARBA00004154"/>
    </source>
</evidence>
<comment type="caution">
    <text evidence="13">The sequence shown here is derived from an EMBL/GenBank/DDBJ whole genome shotgun (WGS) entry which is preliminary data.</text>
</comment>
<dbReference type="Pfam" id="PF02544">
    <property type="entry name" value="Steroid_dh"/>
    <property type="match status" value="1"/>
</dbReference>
<sequence length="159" mass="18612">VFIYGCFTRGQVVEIFFVLKCFVFCALNGYLQGHNLIYCTKYNGWTTDFRFLFGLMLFLLGMAFNIHSDHLLRKLRKPGDTSYKIPKGGLFEYVSAANYFGEIVEWFGYSIATWTFPAFAFAIFTSLSLGSRAIYHHRFYVEKFQDYPKSRKILIPFLF</sequence>
<feature type="domain" description="3-oxo-5-alpha-steroid 4-dehydrogenase C-terminal" evidence="12">
    <location>
        <begin position="14"/>
        <end position="159"/>
    </location>
</feature>
<comment type="catalytic activity">
    <reaction evidence="9">
        <text>5alpha-pregnane-3,20-dione + NADP(+) = progesterone + NADPH + H(+)</text>
        <dbReference type="Rhea" id="RHEA:21952"/>
        <dbReference type="ChEBI" id="CHEBI:15378"/>
        <dbReference type="ChEBI" id="CHEBI:17026"/>
        <dbReference type="ChEBI" id="CHEBI:28952"/>
        <dbReference type="ChEBI" id="CHEBI:57783"/>
        <dbReference type="ChEBI" id="CHEBI:58349"/>
        <dbReference type="EC" id="1.3.1.22"/>
    </reaction>
    <physiologicalReaction direction="right-to-left" evidence="9">
        <dbReference type="Rhea" id="RHEA:21954"/>
    </physiologicalReaction>
</comment>
<evidence type="ECO:0000313" key="13">
    <source>
        <dbReference type="EMBL" id="GCC34422.1"/>
    </source>
</evidence>
<evidence type="ECO:0000256" key="4">
    <source>
        <dbReference type="ARBA" id="ARBA00022692"/>
    </source>
</evidence>
<dbReference type="GO" id="GO:0007548">
    <property type="term" value="P:sex differentiation"/>
    <property type="evidence" value="ECO:0007669"/>
    <property type="project" value="UniProtKB-KW"/>
</dbReference>
<accession>A0A401SVJ7</accession>
<evidence type="ECO:0000256" key="6">
    <source>
        <dbReference type="ARBA" id="ARBA00022989"/>
    </source>
</evidence>
<keyword evidence="7" id="KW-0560">Oxidoreductase</keyword>
<keyword evidence="4 11" id="KW-0812">Transmembrane</keyword>
<dbReference type="PANTHER" id="PTHR10556:SF37">
    <property type="entry name" value="3-OXO-5-ALPHA-STEROID 4-DEHYDROGENASE 2"/>
    <property type="match status" value="1"/>
</dbReference>
<evidence type="ECO:0000256" key="7">
    <source>
        <dbReference type="ARBA" id="ARBA00023002"/>
    </source>
</evidence>
<dbReference type="GO" id="GO:0047751">
    <property type="term" value="F:3-oxo-5-alpha-steroid 4-dehydrogenase (NADP+) activity"/>
    <property type="evidence" value="ECO:0007669"/>
    <property type="project" value="UniProtKB-EC"/>
</dbReference>
<dbReference type="PANTHER" id="PTHR10556">
    <property type="entry name" value="3-OXO-5-ALPHA-STEROID 4-DEHYDROGENASE"/>
    <property type="match status" value="1"/>
</dbReference>
<dbReference type="PROSITE" id="PS50244">
    <property type="entry name" value="S5A_REDUCTASE"/>
    <property type="match status" value="1"/>
</dbReference>
<dbReference type="GO" id="GO:0006702">
    <property type="term" value="P:androgen biosynthetic process"/>
    <property type="evidence" value="ECO:0007669"/>
    <property type="project" value="UniProtKB-ARBA"/>
</dbReference>
<evidence type="ECO:0000256" key="8">
    <source>
        <dbReference type="ARBA" id="ARBA00023136"/>
    </source>
</evidence>
<gene>
    <name evidence="13" type="ORF">chiPu_0012895</name>
</gene>
<dbReference type="EMBL" id="BEZZ01000596">
    <property type="protein sequence ID" value="GCC34422.1"/>
    <property type="molecule type" value="Genomic_DNA"/>
</dbReference>
<proteinExistence type="inferred from homology"/>
<evidence type="ECO:0000256" key="2">
    <source>
        <dbReference type="ARBA" id="ARBA00007742"/>
    </source>
</evidence>
<dbReference type="EC" id="1.3.1.22" evidence="3"/>
<organism evidence="13 14">
    <name type="scientific">Chiloscyllium punctatum</name>
    <name type="common">Brownbanded bambooshark</name>
    <name type="synonym">Hemiscyllium punctatum</name>
    <dbReference type="NCBI Taxonomy" id="137246"/>
    <lineage>
        <taxon>Eukaryota</taxon>
        <taxon>Metazoa</taxon>
        <taxon>Chordata</taxon>
        <taxon>Craniata</taxon>
        <taxon>Vertebrata</taxon>
        <taxon>Chondrichthyes</taxon>
        <taxon>Elasmobranchii</taxon>
        <taxon>Galeomorphii</taxon>
        <taxon>Galeoidea</taxon>
        <taxon>Orectolobiformes</taxon>
        <taxon>Hemiscylliidae</taxon>
        <taxon>Chiloscyllium</taxon>
    </lineage>
</organism>
<feature type="non-terminal residue" evidence="13">
    <location>
        <position position="1"/>
    </location>
</feature>
<dbReference type="STRING" id="137246.A0A401SVJ7"/>
<evidence type="ECO:0000259" key="12">
    <source>
        <dbReference type="Pfam" id="PF02544"/>
    </source>
</evidence>
<comment type="subcellular location">
    <subcellularLocation>
        <location evidence="1">Microsome membrane</location>
        <topology evidence="1">Multi-pass membrane protein</topology>
    </subcellularLocation>
</comment>
<dbReference type="InterPro" id="IPR039357">
    <property type="entry name" value="SRD5A/TECR"/>
</dbReference>
<dbReference type="OMA" id="CINRYAD"/>
<dbReference type="AlphaFoldDB" id="A0A401SVJ7"/>
<feature type="transmembrane region" description="Helical" evidence="11">
    <location>
        <begin position="51"/>
        <end position="68"/>
    </location>
</feature>
<dbReference type="InterPro" id="IPR001104">
    <property type="entry name" value="3-oxo-5_a-steroid_4-DH_C"/>
</dbReference>
<dbReference type="FunFam" id="1.20.120.1630:FF:000002">
    <property type="entry name" value="Steroid 5 alpha-reductase 1"/>
    <property type="match status" value="1"/>
</dbReference>
<feature type="transmembrane region" description="Helical" evidence="11">
    <location>
        <begin position="114"/>
        <end position="135"/>
    </location>
</feature>
<reference evidence="13 14" key="1">
    <citation type="journal article" date="2018" name="Nat. Ecol. Evol.">
        <title>Shark genomes provide insights into elasmobranch evolution and the origin of vertebrates.</title>
        <authorList>
            <person name="Hara Y"/>
            <person name="Yamaguchi K"/>
            <person name="Onimaru K"/>
            <person name="Kadota M"/>
            <person name="Koyanagi M"/>
            <person name="Keeley SD"/>
            <person name="Tatsumi K"/>
            <person name="Tanaka K"/>
            <person name="Motone F"/>
            <person name="Kageyama Y"/>
            <person name="Nozu R"/>
            <person name="Adachi N"/>
            <person name="Nishimura O"/>
            <person name="Nakagawa R"/>
            <person name="Tanegashima C"/>
            <person name="Kiyatake I"/>
            <person name="Matsumoto R"/>
            <person name="Murakumo K"/>
            <person name="Nishida K"/>
            <person name="Terakita A"/>
            <person name="Kuratani S"/>
            <person name="Sato K"/>
            <person name="Hyodo S Kuraku.S."/>
        </authorList>
    </citation>
    <scope>NUCLEOTIDE SEQUENCE [LARGE SCALE GENOMIC DNA]</scope>
</reference>
<comment type="similarity">
    <text evidence="2">Belongs to the steroid 5-alpha reductase family.</text>
</comment>
<dbReference type="Proteomes" id="UP000287033">
    <property type="component" value="Unassembled WGS sequence"/>
</dbReference>
<evidence type="ECO:0000256" key="5">
    <source>
        <dbReference type="ARBA" id="ARBA00022928"/>
    </source>
</evidence>
<evidence type="ECO:0000256" key="9">
    <source>
        <dbReference type="ARBA" id="ARBA00048292"/>
    </source>
</evidence>
<comment type="catalytic activity">
    <reaction evidence="10">
        <text>17beta-hydroxy-5alpha-androstan-3-one + NADP(+) = testosterone + NADPH + H(+)</text>
        <dbReference type="Rhea" id="RHEA:50820"/>
        <dbReference type="ChEBI" id="CHEBI:15378"/>
        <dbReference type="ChEBI" id="CHEBI:16330"/>
        <dbReference type="ChEBI" id="CHEBI:17347"/>
        <dbReference type="ChEBI" id="CHEBI:57783"/>
        <dbReference type="ChEBI" id="CHEBI:58349"/>
        <dbReference type="EC" id="1.3.1.22"/>
    </reaction>
    <physiologicalReaction direction="right-to-left" evidence="10">
        <dbReference type="Rhea" id="RHEA:50822"/>
    </physiologicalReaction>
</comment>
<name>A0A401SVJ7_CHIPU</name>
<evidence type="ECO:0000256" key="3">
    <source>
        <dbReference type="ARBA" id="ARBA00012049"/>
    </source>
</evidence>
<feature type="transmembrane region" description="Helical" evidence="11">
    <location>
        <begin position="12"/>
        <end position="31"/>
    </location>
</feature>
<keyword evidence="14" id="KW-1185">Reference proteome</keyword>
<keyword evidence="8 11" id="KW-0472">Membrane</keyword>
<evidence type="ECO:0000256" key="11">
    <source>
        <dbReference type="SAM" id="Phobius"/>
    </source>
</evidence>
<evidence type="ECO:0000313" key="14">
    <source>
        <dbReference type="Proteomes" id="UP000287033"/>
    </source>
</evidence>
<keyword evidence="5" id="KW-0726">Sexual differentiation</keyword>
<dbReference type="OrthoDB" id="5788137at2759"/>
<keyword evidence="6 11" id="KW-1133">Transmembrane helix</keyword>
<dbReference type="Gene3D" id="1.20.120.1630">
    <property type="match status" value="1"/>
</dbReference>